<protein>
    <recommendedName>
        <fullName evidence="4">Tyr recombinase domain-containing protein</fullName>
    </recommendedName>
</protein>
<sequence>MLQENGADMVYIQRRLGHVNLSTTNIYTDHLTETIQTRSFAILNSMYD</sequence>
<evidence type="ECO:0000313" key="2">
    <source>
        <dbReference type="EMBL" id="EET60144.1"/>
    </source>
</evidence>
<name>C6LH85_9FIRM</name>
<dbReference type="InterPro" id="IPR011010">
    <property type="entry name" value="DNA_brk_join_enz"/>
</dbReference>
<dbReference type="AlphaFoldDB" id="C6LH85"/>
<organism evidence="2 3">
    <name type="scientific">Marvinbryantia formatexigens DSM 14469</name>
    <dbReference type="NCBI Taxonomy" id="478749"/>
    <lineage>
        <taxon>Bacteria</taxon>
        <taxon>Bacillati</taxon>
        <taxon>Bacillota</taxon>
        <taxon>Clostridia</taxon>
        <taxon>Lachnospirales</taxon>
        <taxon>Lachnospiraceae</taxon>
        <taxon>Marvinbryantia</taxon>
    </lineage>
</organism>
<proteinExistence type="predicted"/>
<gene>
    <name evidence="2" type="ORF">BRYFOR_07995</name>
</gene>
<keyword evidence="1" id="KW-0233">DNA recombination</keyword>
<keyword evidence="3" id="KW-1185">Reference proteome</keyword>
<evidence type="ECO:0000256" key="1">
    <source>
        <dbReference type="ARBA" id="ARBA00023172"/>
    </source>
</evidence>
<dbReference type="GO" id="GO:0015074">
    <property type="term" value="P:DNA integration"/>
    <property type="evidence" value="ECO:0007669"/>
    <property type="project" value="InterPro"/>
</dbReference>
<accession>C6LH85</accession>
<dbReference type="GO" id="GO:0003677">
    <property type="term" value="F:DNA binding"/>
    <property type="evidence" value="ECO:0007669"/>
    <property type="project" value="InterPro"/>
</dbReference>
<evidence type="ECO:0000313" key="3">
    <source>
        <dbReference type="Proteomes" id="UP000005561"/>
    </source>
</evidence>
<dbReference type="EMBL" id="ACCL02000013">
    <property type="protein sequence ID" value="EET60144.1"/>
    <property type="molecule type" value="Genomic_DNA"/>
</dbReference>
<dbReference type="InterPro" id="IPR013762">
    <property type="entry name" value="Integrase-like_cat_sf"/>
</dbReference>
<dbReference type="Gene3D" id="1.10.443.10">
    <property type="entry name" value="Intergrase catalytic core"/>
    <property type="match status" value="1"/>
</dbReference>
<dbReference type="SUPFAM" id="SSF56349">
    <property type="entry name" value="DNA breaking-rejoining enzymes"/>
    <property type="match status" value="1"/>
</dbReference>
<reference evidence="2" key="1">
    <citation type="submission" date="2009-07" db="EMBL/GenBank/DDBJ databases">
        <authorList>
            <person name="Weinstock G."/>
            <person name="Sodergren E."/>
            <person name="Clifton S."/>
            <person name="Fulton L."/>
            <person name="Fulton B."/>
            <person name="Courtney L."/>
            <person name="Fronick C."/>
            <person name="Harrison M."/>
            <person name="Strong C."/>
            <person name="Farmer C."/>
            <person name="Delahaunty K."/>
            <person name="Markovic C."/>
            <person name="Hall O."/>
            <person name="Minx P."/>
            <person name="Tomlinson C."/>
            <person name="Mitreva M."/>
            <person name="Nelson J."/>
            <person name="Hou S."/>
            <person name="Wollam A."/>
            <person name="Pepin K.H."/>
            <person name="Johnson M."/>
            <person name="Bhonagiri V."/>
            <person name="Nash W.E."/>
            <person name="Warren W."/>
            <person name="Chinwalla A."/>
            <person name="Mardis E.R."/>
            <person name="Wilson R.K."/>
        </authorList>
    </citation>
    <scope>NUCLEOTIDE SEQUENCE [LARGE SCALE GENOMIC DNA]</scope>
    <source>
        <strain evidence="2">DSM 14469</strain>
    </source>
</reference>
<evidence type="ECO:0008006" key="4">
    <source>
        <dbReference type="Google" id="ProtNLM"/>
    </source>
</evidence>
<dbReference type="Proteomes" id="UP000005561">
    <property type="component" value="Unassembled WGS sequence"/>
</dbReference>
<comment type="caution">
    <text evidence="2">The sequence shown here is derived from an EMBL/GenBank/DDBJ whole genome shotgun (WGS) entry which is preliminary data.</text>
</comment>
<dbReference type="GO" id="GO:0006310">
    <property type="term" value="P:DNA recombination"/>
    <property type="evidence" value="ECO:0007669"/>
    <property type="project" value="UniProtKB-KW"/>
</dbReference>